<evidence type="ECO:0000256" key="4">
    <source>
        <dbReference type="ARBA" id="ARBA00023163"/>
    </source>
</evidence>
<protein>
    <recommendedName>
        <fullName evidence="5">Sensory transduction protein RegX3</fullName>
    </recommendedName>
</protein>
<evidence type="ECO:0000256" key="3">
    <source>
        <dbReference type="ARBA" id="ARBA00023125"/>
    </source>
</evidence>
<keyword evidence="1 6" id="KW-0597">Phosphoprotein</keyword>
<evidence type="ECO:0000256" key="1">
    <source>
        <dbReference type="ARBA" id="ARBA00022553"/>
    </source>
</evidence>
<feature type="DNA-binding region" description="OmpR/PhoB-type" evidence="7">
    <location>
        <begin position="124"/>
        <end position="219"/>
    </location>
</feature>
<evidence type="ECO:0000259" key="10">
    <source>
        <dbReference type="PROSITE" id="PS51755"/>
    </source>
</evidence>
<reference evidence="11 12" key="1">
    <citation type="journal article" date="2019" name="Int. J. Syst. Evol. Microbiol.">
        <title>The Global Catalogue of Microorganisms (GCM) 10K type strain sequencing project: providing services to taxonomists for standard genome sequencing and annotation.</title>
        <authorList>
            <consortium name="The Broad Institute Genomics Platform"/>
            <consortium name="The Broad Institute Genome Sequencing Center for Infectious Disease"/>
            <person name="Wu L."/>
            <person name="Ma J."/>
        </authorList>
    </citation>
    <scope>NUCLEOTIDE SEQUENCE [LARGE SCALE GENOMIC DNA]</scope>
    <source>
        <strain evidence="11 12">JCM 3325</strain>
    </source>
</reference>
<dbReference type="PANTHER" id="PTHR48111:SF72">
    <property type="entry name" value="SENSORY TRANSDUCTION PROTEIN REGX3"/>
    <property type="match status" value="1"/>
</dbReference>
<organism evidence="11 12">
    <name type="scientific">Actinomadura vinacea</name>
    <dbReference type="NCBI Taxonomy" id="115336"/>
    <lineage>
        <taxon>Bacteria</taxon>
        <taxon>Bacillati</taxon>
        <taxon>Actinomycetota</taxon>
        <taxon>Actinomycetes</taxon>
        <taxon>Streptosporangiales</taxon>
        <taxon>Thermomonosporaceae</taxon>
        <taxon>Actinomadura</taxon>
    </lineage>
</organism>
<dbReference type="Proteomes" id="UP001501231">
    <property type="component" value="Unassembled WGS sequence"/>
</dbReference>
<dbReference type="InterPro" id="IPR039420">
    <property type="entry name" value="WalR-like"/>
</dbReference>
<feature type="domain" description="Response regulatory" evidence="9">
    <location>
        <begin position="2"/>
        <end position="113"/>
    </location>
</feature>
<accession>A0ABN3IF83</accession>
<dbReference type="Gene3D" id="3.40.50.2300">
    <property type="match status" value="1"/>
</dbReference>
<dbReference type="SUPFAM" id="SSF52172">
    <property type="entry name" value="CheY-like"/>
    <property type="match status" value="1"/>
</dbReference>
<dbReference type="PROSITE" id="PS51755">
    <property type="entry name" value="OMPR_PHOB"/>
    <property type="match status" value="1"/>
</dbReference>
<feature type="region of interest" description="Disordered" evidence="8">
    <location>
        <begin position="217"/>
        <end position="240"/>
    </location>
</feature>
<comment type="caution">
    <text evidence="11">The sequence shown here is derived from an EMBL/GenBank/DDBJ whole genome shotgun (WGS) entry which is preliminary data.</text>
</comment>
<dbReference type="Gene3D" id="1.10.10.10">
    <property type="entry name" value="Winged helix-like DNA-binding domain superfamily/Winged helix DNA-binding domain"/>
    <property type="match status" value="1"/>
</dbReference>
<evidence type="ECO:0000256" key="8">
    <source>
        <dbReference type="SAM" id="MobiDB-lite"/>
    </source>
</evidence>
<dbReference type="InterPro" id="IPR011006">
    <property type="entry name" value="CheY-like_superfamily"/>
</dbReference>
<dbReference type="CDD" id="cd00383">
    <property type="entry name" value="trans_reg_C"/>
    <property type="match status" value="1"/>
</dbReference>
<dbReference type="InterPro" id="IPR036388">
    <property type="entry name" value="WH-like_DNA-bd_sf"/>
</dbReference>
<keyword evidence="3 7" id="KW-0238">DNA-binding</keyword>
<evidence type="ECO:0000313" key="11">
    <source>
        <dbReference type="EMBL" id="GAA2403224.1"/>
    </source>
</evidence>
<feature type="modified residue" description="4-aspartylphosphate" evidence="6">
    <location>
        <position position="49"/>
    </location>
</feature>
<dbReference type="PROSITE" id="PS50110">
    <property type="entry name" value="RESPONSE_REGULATORY"/>
    <property type="match status" value="1"/>
</dbReference>
<dbReference type="PANTHER" id="PTHR48111">
    <property type="entry name" value="REGULATOR OF RPOS"/>
    <property type="match status" value="1"/>
</dbReference>
<dbReference type="SMART" id="SM00862">
    <property type="entry name" value="Trans_reg_C"/>
    <property type="match status" value="1"/>
</dbReference>
<dbReference type="Gene3D" id="6.10.250.690">
    <property type="match status" value="1"/>
</dbReference>
<dbReference type="Pfam" id="PF00486">
    <property type="entry name" value="Trans_reg_C"/>
    <property type="match status" value="1"/>
</dbReference>
<evidence type="ECO:0000256" key="2">
    <source>
        <dbReference type="ARBA" id="ARBA00023015"/>
    </source>
</evidence>
<dbReference type="InterPro" id="IPR001867">
    <property type="entry name" value="OmpR/PhoB-type_DNA-bd"/>
</dbReference>
<dbReference type="RefSeq" id="WP_344587077.1">
    <property type="nucleotide sequence ID" value="NZ_BAAARW010000002.1"/>
</dbReference>
<keyword evidence="2" id="KW-0805">Transcription regulation</keyword>
<dbReference type="EMBL" id="BAAARW010000002">
    <property type="protein sequence ID" value="GAA2403224.1"/>
    <property type="molecule type" value="Genomic_DNA"/>
</dbReference>
<evidence type="ECO:0000313" key="12">
    <source>
        <dbReference type="Proteomes" id="UP001501231"/>
    </source>
</evidence>
<feature type="domain" description="OmpR/PhoB-type" evidence="10">
    <location>
        <begin position="124"/>
        <end position="219"/>
    </location>
</feature>
<dbReference type="Pfam" id="PF00072">
    <property type="entry name" value="Response_reg"/>
    <property type="match status" value="1"/>
</dbReference>
<gene>
    <name evidence="11" type="ORF">GCM10010191_08530</name>
</gene>
<evidence type="ECO:0000256" key="5">
    <source>
        <dbReference type="ARBA" id="ARBA00041201"/>
    </source>
</evidence>
<dbReference type="InterPro" id="IPR001789">
    <property type="entry name" value="Sig_transdc_resp-reg_receiver"/>
</dbReference>
<evidence type="ECO:0000256" key="7">
    <source>
        <dbReference type="PROSITE-ProRule" id="PRU01091"/>
    </source>
</evidence>
<feature type="compositionally biased region" description="Gly residues" evidence="8">
    <location>
        <begin position="229"/>
        <end position="240"/>
    </location>
</feature>
<keyword evidence="12" id="KW-1185">Reference proteome</keyword>
<evidence type="ECO:0000259" key="9">
    <source>
        <dbReference type="PROSITE" id="PS50110"/>
    </source>
</evidence>
<proteinExistence type="predicted"/>
<sequence length="240" mass="25809">MRVLLVEDDDRLAGALTTALARHGHEVERARLAVDALRLAGGVDFVLLDLGLPDMDGLEALRRVRRVSVVPIIVVTARTGERDVLRGLRSGADDYLVKPFRTAELMARMEAVARRGTRPLPVRDQVVAVGDVRIDLETRRVTVAGRPVPLTRREFDVLALLAREPGVVRSREEILDAVWGDPLLAASRSLDVHVAGLRAKTSRPGLVETLRGTGYRLGRLAAPGPGPDPGDGGPEGSGAP</sequence>
<name>A0ABN3IF83_9ACTN</name>
<evidence type="ECO:0000256" key="6">
    <source>
        <dbReference type="PROSITE-ProRule" id="PRU00169"/>
    </source>
</evidence>
<keyword evidence="4" id="KW-0804">Transcription</keyword>
<dbReference type="SMART" id="SM00448">
    <property type="entry name" value="REC"/>
    <property type="match status" value="1"/>
</dbReference>